<dbReference type="Proteomes" id="UP000594015">
    <property type="component" value="Chromosome"/>
</dbReference>
<proteinExistence type="predicted"/>
<dbReference type="AlphaFoldDB" id="A0AAE7TGX9"/>
<protein>
    <submittedName>
        <fullName evidence="1">Uncharacterized protein</fullName>
    </submittedName>
</protein>
<sequence>MTTIKELTTAEFDVARALTDDDLDIVTGGKDVAYIQAAPIGNFLVHMSDKSTTVVYYPPGTSGRP</sequence>
<gene>
    <name evidence="1" type="ORF">WN72_19910</name>
</gene>
<dbReference type="RefSeq" id="WP_028146192.1">
    <property type="nucleotide sequence ID" value="NZ_AXAD01000026.1"/>
</dbReference>
<accession>A0AAE7TGX9</accession>
<dbReference type="EMBL" id="CP030050">
    <property type="protein sequence ID" value="QOZ68318.1"/>
    <property type="molecule type" value="Genomic_DNA"/>
</dbReference>
<evidence type="ECO:0000313" key="1">
    <source>
        <dbReference type="EMBL" id="QOZ68318.1"/>
    </source>
</evidence>
<reference evidence="1 2" key="1">
    <citation type="submission" date="2018-06" db="EMBL/GenBank/DDBJ databases">
        <title>Comparative genomics of Bradyrhizobium nodulating Arachidis hypogaea.</title>
        <authorList>
            <person name="Li Y."/>
        </authorList>
    </citation>
    <scope>NUCLEOTIDE SEQUENCE [LARGE SCALE GENOMIC DNA]</scope>
    <source>
        <strain evidence="1 2">CCBAU 051107</strain>
    </source>
</reference>
<dbReference type="KEGG" id="barh:WN72_19910"/>
<evidence type="ECO:0000313" key="2">
    <source>
        <dbReference type="Proteomes" id="UP000594015"/>
    </source>
</evidence>
<name>A0AAE7TGX9_9BRAD</name>
<organism evidence="1 2">
    <name type="scientific">Bradyrhizobium arachidis</name>
    <dbReference type="NCBI Taxonomy" id="858423"/>
    <lineage>
        <taxon>Bacteria</taxon>
        <taxon>Pseudomonadati</taxon>
        <taxon>Pseudomonadota</taxon>
        <taxon>Alphaproteobacteria</taxon>
        <taxon>Hyphomicrobiales</taxon>
        <taxon>Nitrobacteraceae</taxon>
        <taxon>Bradyrhizobium</taxon>
    </lineage>
</organism>